<proteinExistence type="inferred from homology"/>
<dbReference type="InterPro" id="IPR034593">
    <property type="entry name" value="DgoD-like"/>
</dbReference>
<dbReference type="SUPFAM" id="SSF54826">
    <property type="entry name" value="Enolase N-terminal domain-like"/>
    <property type="match status" value="1"/>
</dbReference>
<dbReference type="EMBL" id="ML737680">
    <property type="protein sequence ID" value="KAE8363276.1"/>
    <property type="molecule type" value="Genomic_DNA"/>
</dbReference>
<organism evidence="5 6">
    <name type="scientific">Aspergillus caelatus</name>
    <dbReference type="NCBI Taxonomy" id="61420"/>
    <lineage>
        <taxon>Eukaryota</taxon>
        <taxon>Fungi</taxon>
        <taxon>Dikarya</taxon>
        <taxon>Ascomycota</taxon>
        <taxon>Pezizomycotina</taxon>
        <taxon>Eurotiomycetes</taxon>
        <taxon>Eurotiomycetidae</taxon>
        <taxon>Eurotiales</taxon>
        <taxon>Aspergillaceae</taxon>
        <taxon>Aspergillus</taxon>
        <taxon>Aspergillus subgen. Circumdati</taxon>
    </lineage>
</organism>
<evidence type="ECO:0000313" key="5">
    <source>
        <dbReference type="EMBL" id="KAE8363276.1"/>
    </source>
</evidence>
<dbReference type="GeneID" id="43651811"/>
<dbReference type="Proteomes" id="UP000326268">
    <property type="component" value="Unassembled WGS sequence"/>
</dbReference>
<comment type="similarity">
    <text evidence="2">Belongs to the mandelate racemase/muconate lactonizing enzyme family.</text>
</comment>
<dbReference type="SFLD" id="SFLDS00001">
    <property type="entry name" value="Enolase"/>
    <property type="match status" value="1"/>
</dbReference>
<dbReference type="Pfam" id="PF13378">
    <property type="entry name" value="MR_MLE_C"/>
    <property type="match status" value="1"/>
</dbReference>
<dbReference type="Gene3D" id="3.30.390.10">
    <property type="entry name" value="Enolase-like, N-terminal domain"/>
    <property type="match status" value="1"/>
</dbReference>
<evidence type="ECO:0000313" key="6">
    <source>
        <dbReference type="Proteomes" id="UP000326268"/>
    </source>
</evidence>
<dbReference type="RefSeq" id="XP_031926357.1">
    <property type="nucleotide sequence ID" value="XM_032067365.1"/>
</dbReference>
<name>A0A5N7A270_9EURO</name>
<accession>A0A5N7A270</accession>
<dbReference type="SMART" id="SM00922">
    <property type="entry name" value="MR_MLE"/>
    <property type="match status" value="1"/>
</dbReference>
<evidence type="ECO:0000256" key="2">
    <source>
        <dbReference type="ARBA" id="ARBA00008031"/>
    </source>
</evidence>
<evidence type="ECO:0000256" key="3">
    <source>
        <dbReference type="ARBA" id="ARBA00022723"/>
    </source>
</evidence>
<dbReference type="Pfam" id="PF02746">
    <property type="entry name" value="MR_MLE_N"/>
    <property type="match status" value="1"/>
</dbReference>
<dbReference type="PANTHER" id="PTHR48080">
    <property type="entry name" value="D-GALACTONATE DEHYDRATASE-RELATED"/>
    <property type="match status" value="1"/>
</dbReference>
<dbReference type="SUPFAM" id="SSF51604">
    <property type="entry name" value="Enolase C-terminal domain-like"/>
    <property type="match status" value="1"/>
</dbReference>
<dbReference type="InterPro" id="IPR029065">
    <property type="entry name" value="Enolase_C-like"/>
</dbReference>
<sequence length="372" mass="39551">MRITELAVFTYKANYNYGTYTMSGGRVNDGEPSLVIRIRTDSGIEGWAENAPLGSDYLPSSFTGELAALKELGPKILGLDPRSPAAISAMLDRAMMSGIAAKSIIDMACWDILGKSVGLPTHVLLGGCLTKAPSAFCVIGFGEPSVAVTKALAEAEKGVVAMQLKVGDDPLEDARRIRAIREALPEHIKLFPDANAGWSLEQALTYCRALGQHDLPLMPLEQPCRTLAASAEVGRRTGVPIILDECIFTMADLAAAHAAGITGVNIKISRVGGFTKARVLRDAAVGLDMMVTIDDSWGCALTTAQNLQMAASTRPDRLRAVDCYAEWTNPMIADAPRMQKSNGGVVPLEIPGNGFGSVDISFLGEPIFNITA</sequence>
<keyword evidence="6" id="KW-1185">Reference proteome</keyword>
<dbReference type="InterPro" id="IPR029017">
    <property type="entry name" value="Enolase-like_N"/>
</dbReference>
<dbReference type="PANTHER" id="PTHR48080:SF3">
    <property type="entry name" value="ENOLASE SUPERFAMILY MEMBER DDB_G0284701"/>
    <property type="match status" value="1"/>
</dbReference>
<dbReference type="Gene3D" id="3.20.20.120">
    <property type="entry name" value="Enolase-like C-terminal domain"/>
    <property type="match status" value="1"/>
</dbReference>
<dbReference type="InterPro" id="IPR013341">
    <property type="entry name" value="Mandelate_racemase_N_dom"/>
</dbReference>
<evidence type="ECO:0000259" key="4">
    <source>
        <dbReference type="SMART" id="SM00922"/>
    </source>
</evidence>
<dbReference type="OrthoDB" id="2943660at2759"/>
<dbReference type="InterPro" id="IPR036849">
    <property type="entry name" value="Enolase-like_C_sf"/>
</dbReference>
<dbReference type="AlphaFoldDB" id="A0A5N7A270"/>
<dbReference type="GO" id="GO:0046872">
    <property type="term" value="F:metal ion binding"/>
    <property type="evidence" value="ECO:0007669"/>
    <property type="project" value="UniProtKB-KW"/>
</dbReference>
<comment type="cofactor">
    <cofactor evidence="1">
        <name>Mg(2+)</name>
        <dbReference type="ChEBI" id="CHEBI:18420"/>
    </cofactor>
</comment>
<evidence type="ECO:0000256" key="1">
    <source>
        <dbReference type="ARBA" id="ARBA00001946"/>
    </source>
</evidence>
<protein>
    <submittedName>
        <fullName evidence="5">Enolase C-terminal domain-like protein</fullName>
    </submittedName>
</protein>
<reference evidence="5 6" key="1">
    <citation type="submission" date="2019-04" db="EMBL/GenBank/DDBJ databases">
        <title>Friends and foes A comparative genomics studyof 23 Aspergillus species from section Flavi.</title>
        <authorList>
            <consortium name="DOE Joint Genome Institute"/>
            <person name="Kjaerbolling I."/>
            <person name="Vesth T."/>
            <person name="Frisvad J.C."/>
            <person name="Nybo J.L."/>
            <person name="Theobald S."/>
            <person name="Kildgaard S."/>
            <person name="Isbrandt T."/>
            <person name="Kuo A."/>
            <person name="Sato A."/>
            <person name="Lyhne E.K."/>
            <person name="Kogle M.E."/>
            <person name="Wiebenga A."/>
            <person name="Kun R.S."/>
            <person name="Lubbers R.J."/>
            <person name="Makela M.R."/>
            <person name="Barry K."/>
            <person name="Chovatia M."/>
            <person name="Clum A."/>
            <person name="Daum C."/>
            <person name="Haridas S."/>
            <person name="He G."/>
            <person name="LaButti K."/>
            <person name="Lipzen A."/>
            <person name="Mondo S."/>
            <person name="Riley R."/>
            <person name="Salamov A."/>
            <person name="Simmons B.A."/>
            <person name="Magnuson J.K."/>
            <person name="Henrissat B."/>
            <person name="Mortensen U.H."/>
            <person name="Larsen T.O."/>
            <person name="Devries R.P."/>
            <person name="Grigoriev I.V."/>
            <person name="Machida M."/>
            <person name="Baker S.E."/>
            <person name="Andersen M.R."/>
        </authorList>
    </citation>
    <scope>NUCLEOTIDE SEQUENCE [LARGE SCALE GENOMIC DNA]</scope>
    <source>
        <strain evidence="5 6">CBS 763.97</strain>
    </source>
</reference>
<gene>
    <name evidence="5" type="ORF">BDV27DRAFT_130177</name>
</gene>
<feature type="domain" description="Mandelate racemase/muconate lactonizing enzyme C-terminal" evidence="4">
    <location>
        <begin position="144"/>
        <end position="240"/>
    </location>
</feature>
<dbReference type="InterPro" id="IPR013342">
    <property type="entry name" value="Mandelate_racemase_C"/>
</dbReference>
<keyword evidence="3" id="KW-0479">Metal-binding</keyword>
<dbReference type="SFLD" id="SFLDG00180">
    <property type="entry name" value="muconate_cycloisomerase"/>
    <property type="match status" value="1"/>
</dbReference>